<keyword evidence="4 5" id="KW-0238">DNA-binding</keyword>
<dbReference type="InterPro" id="IPR006612">
    <property type="entry name" value="THAP_Znf"/>
</dbReference>
<dbReference type="PANTHER" id="PTHR46600:SF11">
    <property type="entry name" value="THAP DOMAIN-CONTAINING PROTEIN 10"/>
    <property type="match status" value="1"/>
</dbReference>
<accession>A0A9N9MUA4</accession>
<gene>
    <name evidence="8" type="ORF">CEUTPL_LOCUS12094</name>
</gene>
<feature type="compositionally biased region" description="Low complexity" evidence="6">
    <location>
        <begin position="110"/>
        <end position="124"/>
    </location>
</feature>
<dbReference type="AlphaFoldDB" id="A0A9N9MUA4"/>
<dbReference type="InterPro" id="IPR038441">
    <property type="entry name" value="THAP_Znf_sf"/>
</dbReference>
<keyword evidence="2 5" id="KW-0863">Zinc-finger</keyword>
<evidence type="ECO:0000256" key="4">
    <source>
        <dbReference type="ARBA" id="ARBA00023125"/>
    </source>
</evidence>
<sequence>MPGIYCAVAYCNNHHIRKADKNYSFFTFPKDQEYRRLWIEKCQRSGEWTPENSRICSEHFTEDDFVRNLQAEFLKVKAKRKLKSTAIPSRNLHPMVENGNLRVKALIKETSSNSSPSACSPTSNQDSQEKNL</sequence>
<keyword evidence="9" id="KW-1185">Reference proteome</keyword>
<proteinExistence type="predicted"/>
<dbReference type="Gene3D" id="6.20.210.20">
    <property type="entry name" value="THAP domain"/>
    <property type="match status" value="1"/>
</dbReference>
<dbReference type="GO" id="GO:0043565">
    <property type="term" value="F:sequence-specific DNA binding"/>
    <property type="evidence" value="ECO:0007669"/>
    <property type="project" value="InterPro"/>
</dbReference>
<keyword evidence="3" id="KW-0862">Zinc</keyword>
<protein>
    <recommendedName>
        <fullName evidence="7">THAP-type domain-containing protein</fullName>
    </recommendedName>
</protein>
<keyword evidence="1" id="KW-0479">Metal-binding</keyword>
<dbReference type="PANTHER" id="PTHR46600">
    <property type="entry name" value="THAP DOMAIN-CONTAINING"/>
    <property type="match status" value="1"/>
</dbReference>
<dbReference type="SMART" id="SM00980">
    <property type="entry name" value="THAP"/>
    <property type="match status" value="1"/>
</dbReference>
<feature type="domain" description="THAP-type" evidence="7">
    <location>
        <begin position="1"/>
        <end position="91"/>
    </location>
</feature>
<dbReference type="OrthoDB" id="6496718at2759"/>
<dbReference type="PROSITE" id="PS50950">
    <property type="entry name" value="ZF_THAP"/>
    <property type="match status" value="1"/>
</dbReference>
<name>A0A9N9MUA4_9CUCU</name>
<evidence type="ECO:0000256" key="3">
    <source>
        <dbReference type="ARBA" id="ARBA00022833"/>
    </source>
</evidence>
<dbReference type="SMART" id="SM00692">
    <property type="entry name" value="DM3"/>
    <property type="match status" value="1"/>
</dbReference>
<evidence type="ECO:0000259" key="7">
    <source>
        <dbReference type="PROSITE" id="PS50950"/>
    </source>
</evidence>
<organism evidence="8 9">
    <name type="scientific">Ceutorhynchus assimilis</name>
    <name type="common">cabbage seed weevil</name>
    <dbReference type="NCBI Taxonomy" id="467358"/>
    <lineage>
        <taxon>Eukaryota</taxon>
        <taxon>Metazoa</taxon>
        <taxon>Ecdysozoa</taxon>
        <taxon>Arthropoda</taxon>
        <taxon>Hexapoda</taxon>
        <taxon>Insecta</taxon>
        <taxon>Pterygota</taxon>
        <taxon>Neoptera</taxon>
        <taxon>Endopterygota</taxon>
        <taxon>Coleoptera</taxon>
        <taxon>Polyphaga</taxon>
        <taxon>Cucujiformia</taxon>
        <taxon>Curculionidae</taxon>
        <taxon>Ceutorhynchinae</taxon>
        <taxon>Ceutorhynchus</taxon>
    </lineage>
</organism>
<evidence type="ECO:0000313" key="8">
    <source>
        <dbReference type="EMBL" id="CAG9771664.1"/>
    </source>
</evidence>
<feature type="region of interest" description="Disordered" evidence="6">
    <location>
        <begin position="109"/>
        <end position="132"/>
    </location>
</feature>
<dbReference type="GO" id="GO:0008270">
    <property type="term" value="F:zinc ion binding"/>
    <property type="evidence" value="ECO:0007669"/>
    <property type="project" value="UniProtKB-KW"/>
</dbReference>
<dbReference type="Proteomes" id="UP001152799">
    <property type="component" value="Chromosome 7"/>
</dbReference>
<dbReference type="Pfam" id="PF05485">
    <property type="entry name" value="THAP"/>
    <property type="match status" value="1"/>
</dbReference>
<evidence type="ECO:0000256" key="5">
    <source>
        <dbReference type="PROSITE-ProRule" id="PRU00309"/>
    </source>
</evidence>
<evidence type="ECO:0000256" key="6">
    <source>
        <dbReference type="SAM" id="MobiDB-lite"/>
    </source>
</evidence>
<evidence type="ECO:0000313" key="9">
    <source>
        <dbReference type="Proteomes" id="UP001152799"/>
    </source>
</evidence>
<evidence type="ECO:0000256" key="2">
    <source>
        <dbReference type="ARBA" id="ARBA00022771"/>
    </source>
</evidence>
<dbReference type="SUPFAM" id="SSF57716">
    <property type="entry name" value="Glucocorticoid receptor-like (DNA-binding domain)"/>
    <property type="match status" value="1"/>
</dbReference>
<dbReference type="InterPro" id="IPR026516">
    <property type="entry name" value="THAP1/10"/>
</dbReference>
<reference evidence="8" key="1">
    <citation type="submission" date="2022-01" db="EMBL/GenBank/DDBJ databases">
        <authorList>
            <person name="King R."/>
        </authorList>
    </citation>
    <scope>NUCLEOTIDE SEQUENCE</scope>
</reference>
<dbReference type="EMBL" id="OU892283">
    <property type="protein sequence ID" value="CAG9771664.1"/>
    <property type="molecule type" value="Genomic_DNA"/>
</dbReference>
<evidence type="ECO:0000256" key="1">
    <source>
        <dbReference type="ARBA" id="ARBA00022723"/>
    </source>
</evidence>